<accession>R0KDE1</accession>
<reference evidence="2 3" key="1">
    <citation type="journal article" date="2012" name="PLoS Pathog.">
        <title>Diverse lifestyles and strategies of plant pathogenesis encoded in the genomes of eighteen Dothideomycetes fungi.</title>
        <authorList>
            <person name="Ohm R.A."/>
            <person name="Feau N."/>
            <person name="Henrissat B."/>
            <person name="Schoch C.L."/>
            <person name="Horwitz B.A."/>
            <person name="Barry K.W."/>
            <person name="Condon B.J."/>
            <person name="Copeland A.C."/>
            <person name="Dhillon B."/>
            <person name="Glaser F."/>
            <person name="Hesse C.N."/>
            <person name="Kosti I."/>
            <person name="LaButti K."/>
            <person name="Lindquist E.A."/>
            <person name="Lucas S."/>
            <person name="Salamov A.A."/>
            <person name="Bradshaw R.E."/>
            <person name="Ciuffetti L."/>
            <person name="Hamelin R.C."/>
            <person name="Kema G.H.J."/>
            <person name="Lawrence C."/>
            <person name="Scott J.A."/>
            <person name="Spatafora J.W."/>
            <person name="Turgeon B.G."/>
            <person name="de Wit P.J.G.M."/>
            <person name="Zhong S."/>
            <person name="Goodwin S.B."/>
            <person name="Grigoriev I.V."/>
        </authorList>
    </citation>
    <scope>NUCLEOTIDE SEQUENCE [LARGE SCALE GENOMIC DNA]</scope>
    <source>
        <strain evidence="3">28A</strain>
    </source>
</reference>
<dbReference type="EMBL" id="KB908604">
    <property type="protein sequence ID" value="EOA86162.1"/>
    <property type="molecule type" value="Genomic_DNA"/>
</dbReference>
<keyword evidence="3" id="KW-1185">Reference proteome</keyword>
<sequence>MKALIIACLAAVALAAGFHSVENKSTAVVHSNDISPVYHASKALIIRADEDPDVIYHKATCKGQKLLSATTSPRNVAANYIQPIDSPWIGPLVQSLATWGYSIETDDGTPQWRANHFDECELATSHRLRPMCDALGIDTRSSYQGGANQCYYIYHKNGPAVLRDAWGRLPPVNQQYYNANGYQYRVTNAEFTIGVNVPSAILIMTNRQSPATSAKQLWGLSTLPHNNLLPALRSSSDIMWGLWSMASGGWVQRINRFLITPIVNDDTVSIIETILEKYNLDINGLPGWPGLEYTTNHEEYKPLLGSPNVQAVGYFLAQHKRELGGKYISKINVFKADTNAAVAVCMLLTVGNMPSAAQAETNSESDGVERLAEPVVVKRSEDGMSVIREHVVWSRL</sequence>
<name>R0KDE1_EXST2</name>
<dbReference type="Proteomes" id="UP000016935">
    <property type="component" value="Unassembled WGS sequence"/>
</dbReference>
<dbReference type="AlphaFoldDB" id="R0KDE1"/>
<gene>
    <name evidence="2" type="ORF">SETTUDRAFT_39658</name>
</gene>
<feature type="signal peptide" evidence="1">
    <location>
        <begin position="1"/>
        <end position="15"/>
    </location>
</feature>
<evidence type="ECO:0000313" key="2">
    <source>
        <dbReference type="EMBL" id="EOA86162.1"/>
    </source>
</evidence>
<dbReference type="HOGENOM" id="CLU_037962_1_0_1"/>
<proteinExistence type="predicted"/>
<protein>
    <submittedName>
        <fullName evidence="2">Uncharacterized protein</fullName>
    </submittedName>
</protein>
<organism evidence="2 3">
    <name type="scientific">Exserohilum turcicum (strain 28A)</name>
    <name type="common">Northern leaf blight fungus</name>
    <name type="synonym">Setosphaeria turcica</name>
    <dbReference type="NCBI Taxonomy" id="671987"/>
    <lineage>
        <taxon>Eukaryota</taxon>
        <taxon>Fungi</taxon>
        <taxon>Dikarya</taxon>
        <taxon>Ascomycota</taxon>
        <taxon>Pezizomycotina</taxon>
        <taxon>Dothideomycetes</taxon>
        <taxon>Pleosporomycetidae</taxon>
        <taxon>Pleosporales</taxon>
        <taxon>Pleosporineae</taxon>
        <taxon>Pleosporaceae</taxon>
        <taxon>Exserohilum</taxon>
    </lineage>
</organism>
<reference evidence="2 3" key="2">
    <citation type="journal article" date="2013" name="PLoS Genet.">
        <title>Comparative genome structure, secondary metabolite, and effector coding capacity across Cochliobolus pathogens.</title>
        <authorList>
            <person name="Condon B.J."/>
            <person name="Leng Y."/>
            <person name="Wu D."/>
            <person name="Bushley K.E."/>
            <person name="Ohm R.A."/>
            <person name="Otillar R."/>
            <person name="Martin J."/>
            <person name="Schackwitz W."/>
            <person name="Grimwood J."/>
            <person name="MohdZainudin N."/>
            <person name="Xue C."/>
            <person name="Wang R."/>
            <person name="Manning V.A."/>
            <person name="Dhillon B."/>
            <person name="Tu Z.J."/>
            <person name="Steffenson B.J."/>
            <person name="Salamov A."/>
            <person name="Sun H."/>
            <person name="Lowry S."/>
            <person name="LaButti K."/>
            <person name="Han J."/>
            <person name="Copeland A."/>
            <person name="Lindquist E."/>
            <person name="Barry K."/>
            <person name="Schmutz J."/>
            <person name="Baker S.E."/>
            <person name="Ciuffetti L.M."/>
            <person name="Grigoriev I.V."/>
            <person name="Zhong S."/>
            <person name="Turgeon B.G."/>
        </authorList>
    </citation>
    <scope>NUCLEOTIDE SEQUENCE [LARGE SCALE GENOMIC DNA]</scope>
    <source>
        <strain evidence="3">28A</strain>
    </source>
</reference>
<evidence type="ECO:0000313" key="3">
    <source>
        <dbReference type="Proteomes" id="UP000016935"/>
    </source>
</evidence>
<dbReference type="RefSeq" id="XP_008026105.1">
    <property type="nucleotide sequence ID" value="XM_008027914.1"/>
</dbReference>
<feature type="chain" id="PRO_5012994628" evidence="1">
    <location>
        <begin position="16"/>
        <end position="396"/>
    </location>
</feature>
<dbReference type="GeneID" id="19404504"/>
<evidence type="ECO:0000256" key="1">
    <source>
        <dbReference type="SAM" id="SignalP"/>
    </source>
</evidence>
<dbReference type="OrthoDB" id="5337308at2759"/>
<keyword evidence="1" id="KW-0732">Signal</keyword>